<sequence>MDNKVENRYKKKSLWAETWHRLKKSKLAMFGLIILVILILLALCADFIYDYDQQAIKVDYAKALQWPSAEHWLGTDAMGRDVLARLVFGSRISLKVSISAIIVSLAIGGTLGAISGYYGGKVDNIIMRIMDVFLAIPNMLLAIAVVASLGPSMVNLMIAIAISDVPIFARIVRASILGVKDQEFVEAARACGAKNSRIIIREVLPNCMAPIIVQGSIAIAAAILVIASLSFVGLGVAPPAPEWGSMLSEGRTYIRDNNYLTVFPGIAIAITSLSINLLGDGLRDALDPKLKR</sequence>
<dbReference type="PROSITE" id="PS50928">
    <property type="entry name" value="ABC_TM1"/>
    <property type="match status" value="1"/>
</dbReference>
<dbReference type="RefSeq" id="WP_023055264.1">
    <property type="nucleotide sequence ID" value="NZ_JAUSTN010000008.1"/>
</dbReference>
<dbReference type="InterPro" id="IPR025966">
    <property type="entry name" value="OppC_N"/>
</dbReference>
<evidence type="ECO:0000313" key="10">
    <source>
        <dbReference type="Proteomes" id="UP001236559"/>
    </source>
</evidence>
<dbReference type="PANTHER" id="PTHR43386:SF1">
    <property type="entry name" value="D,D-DIPEPTIDE TRANSPORT SYSTEM PERMEASE PROTEIN DDPC-RELATED"/>
    <property type="match status" value="1"/>
</dbReference>
<evidence type="ECO:0000256" key="5">
    <source>
        <dbReference type="ARBA" id="ARBA00022989"/>
    </source>
</evidence>
<evidence type="ECO:0000256" key="7">
    <source>
        <dbReference type="RuleBase" id="RU363032"/>
    </source>
</evidence>
<evidence type="ECO:0000313" key="9">
    <source>
        <dbReference type="EMBL" id="MDQ0275523.1"/>
    </source>
</evidence>
<dbReference type="InterPro" id="IPR050366">
    <property type="entry name" value="BP-dependent_transpt_permease"/>
</dbReference>
<keyword evidence="10" id="KW-1185">Reference proteome</keyword>
<gene>
    <name evidence="9" type="ORF">J2S72_001552</name>
</gene>
<dbReference type="SUPFAM" id="SSF161098">
    <property type="entry name" value="MetI-like"/>
    <property type="match status" value="1"/>
</dbReference>
<dbReference type="InterPro" id="IPR000515">
    <property type="entry name" value="MetI-like"/>
</dbReference>
<dbReference type="Gene3D" id="1.10.3720.10">
    <property type="entry name" value="MetI-like"/>
    <property type="match status" value="1"/>
</dbReference>
<feature type="transmembrane region" description="Helical" evidence="7">
    <location>
        <begin position="211"/>
        <end position="237"/>
    </location>
</feature>
<comment type="similarity">
    <text evidence="7">Belongs to the binding-protein-dependent transport system permease family.</text>
</comment>
<evidence type="ECO:0000256" key="4">
    <source>
        <dbReference type="ARBA" id="ARBA00022692"/>
    </source>
</evidence>
<protein>
    <submittedName>
        <fullName evidence="9">Peptide/nickel transport system permease protein</fullName>
    </submittedName>
</protein>
<feature type="transmembrane region" description="Helical" evidence="7">
    <location>
        <begin position="96"/>
        <end position="118"/>
    </location>
</feature>
<keyword evidence="2 7" id="KW-0813">Transport</keyword>
<dbReference type="EMBL" id="JAUSTN010000008">
    <property type="protein sequence ID" value="MDQ0275523.1"/>
    <property type="molecule type" value="Genomic_DNA"/>
</dbReference>
<name>A0ABU0AYN1_9FIRM</name>
<dbReference type="Pfam" id="PF00528">
    <property type="entry name" value="BPD_transp_1"/>
    <property type="match status" value="1"/>
</dbReference>
<evidence type="ECO:0000256" key="3">
    <source>
        <dbReference type="ARBA" id="ARBA00022475"/>
    </source>
</evidence>
<dbReference type="InterPro" id="IPR035906">
    <property type="entry name" value="MetI-like_sf"/>
</dbReference>
<dbReference type="Pfam" id="PF12911">
    <property type="entry name" value="OppC_N"/>
    <property type="match status" value="1"/>
</dbReference>
<accession>A0ABU0AYN1</accession>
<feature type="transmembrane region" description="Helical" evidence="7">
    <location>
        <begin position="257"/>
        <end position="279"/>
    </location>
</feature>
<evidence type="ECO:0000256" key="2">
    <source>
        <dbReference type="ARBA" id="ARBA00022448"/>
    </source>
</evidence>
<reference evidence="9 10" key="1">
    <citation type="submission" date="2023-07" db="EMBL/GenBank/DDBJ databases">
        <title>Genomic Encyclopedia of Type Strains, Phase IV (KMG-IV): sequencing the most valuable type-strain genomes for metagenomic binning, comparative biology and taxonomic classification.</title>
        <authorList>
            <person name="Goeker M."/>
        </authorList>
    </citation>
    <scope>NUCLEOTIDE SEQUENCE [LARGE SCALE GENOMIC DNA]</scope>
    <source>
        <strain evidence="9 10">DSM 22616</strain>
    </source>
</reference>
<organism evidence="9 10">
    <name type="scientific">Peptoniphilus koenoeneniae</name>
    <dbReference type="NCBI Taxonomy" id="507751"/>
    <lineage>
        <taxon>Bacteria</taxon>
        <taxon>Bacillati</taxon>
        <taxon>Bacillota</taxon>
        <taxon>Tissierellia</taxon>
        <taxon>Tissierellales</taxon>
        <taxon>Peptoniphilaceae</taxon>
        <taxon>Peptoniphilus</taxon>
    </lineage>
</organism>
<proteinExistence type="inferred from homology"/>
<feature type="domain" description="ABC transmembrane type-1" evidence="8">
    <location>
        <begin position="90"/>
        <end position="279"/>
    </location>
</feature>
<feature type="transmembrane region" description="Helical" evidence="7">
    <location>
        <begin position="27"/>
        <end position="49"/>
    </location>
</feature>
<dbReference type="CDD" id="cd06261">
    <property type="entry name" value="TM_PBP2"/>
    <property type="match status" value="1"/>
</dbReference>
<dbReference type="PANTHER" id="PTHR43386">
    <property type="entry name" value="OLIGOPEPTIDE TRANSPORT SYSTEM PERMEASE PROTEIN APPC"/>
    <property type="match status" value="1"/>
</dbReference>
<keyword evidence="6 7" id="KW-0472">Membrane</keyword>
<comment type="subcellular location">
    <subcellularLocation>
        <location evidence="1 7">Cell membrane</location>
        <topology evidence="1 7">Multi-pass membrane protein</topology>
    </subcellularLocation>
</comment>
<evidence type="ECO:0000259" key="8">
    <source>
        <dbReference type="PROSITE" id="PS50928"/>
    </source>
</evidence>
<comment type="caution">
    <text evidence="9">The sequence shown here is derived from an EMBL/GenBank/DDBJ whole genome shotgun (WGS) entry which is preliminary data.</text>
</comment>
<dbReference type="Proteomes" id="UP001236559">
    <property type="component" value="Unassembled WGS sequence"/>
</dbReference>
<keyword evidence="3" id="KW-1003">Cell membrane</keyword>
<evidence type="ECO:0000256" key="6">
    <source>
        <dbReference type="ARBA" id="ARBA00023136"/>
    </source>
</evidence>
<keyword evidence="5 7" id="KW-1133">Transmembrane helix</keyword>
<keyword evidence="4 7" id="KW-0812">Transmembrane</keyword>
<evidence type="ECO:0000256" key="1">
    <source>
        <dbReference type="ARBA" id="ARBA00004651"/>
    </source>
</evidence>